<protein>
    <submittedName>
        <fullName evidence="1">ORF36</fullName>
    </submittedName>
</protein>
<organism evidence="1 2">
    <name type="scientific">Fowl aviadenovirus 2</name>
    <dbReference type="NCBI Taxonomy" id="172859"/>
    <lineage>
        <taxon>Viruses</taxon>
        <taxon>Varidnaviria</taxon>
        <taxon>Bamfordvirae</taxon>
        <taxon>Preplasmiviricota</taxon>
        <taxon>Polisuviricotina</taxon>
        <taxon>Pharingeaviricetes</taxon>
        <taxon>Rowavirales</taxon>
        <taxon>Adenoviridae</taxon>
        <taxon>Aviadenovirus</taxon>
        <taxon>Aviadenovirus gallinae</taxon>
        <taxon>Fowl aviadenovirus D</taxon>
    </lineage>
</organism>
<reference evidence="1 2" key="1">
    <citation type="journal article" date="2008" name="Virus Genes">
        <title>Sequence comparison of the right end of fowl adenovirus genomes.</title>
        <authorList>
            <person name="Corredor J.C."/>
            <person name="Garceac A."/>
            <person name="Krell P.J."/>
            <person name="Nagy E."/>
        </authorList>
    </citation>
    <scope>NUCLEOTIDE SEQUENCE [LARGE SCALE GENOMIC DNA]</scope>
    <source>
        <strain evidence="1">Ontario</strain>
    </source>
</reference>
<proteinExistence type="predicted"/>
<evidence type="ECO:0000313" key="1">
    <source>
        <dbReference type="EMBL" id="ABR53661.1"/>
    </source>
</evidence>
<dbReference type="Proteomes" id="UP000315981">
    <property type="component" value="Segment"/>
</dbReference>
<evidence type="ECO:0000313" key="2">
    <source>
        <dbReference type="Proteomes" id="UP000315981"/>
    </source>
</evidence>
<accession>A0A7G3VX80</accession>
<name>A0A7G3VX80_9ADEN</name>
<dbReference type="EMBL" id="EF458160">
    <property type="protein sequence ID" value="ABR53661.1"/>
    <property type="molecule type" value="Genomic_DNA"/>
</dbReference>
<sequence length="59" mass="6832">MRVIMTPRNDVYRTSWSNGLCPRERKNAETTELILQYNFIENTDSWKGRVKGGAGIIFP</sequence>